<accession>A0ABT4UJJ6</accession>
<comment type="caution">
    <text evidence="2">The sequence shown here is derived from an EMBL/GenBank/DDBJ whole genome shotgun (WGS) entry which is preliminary data.</text>
</comment>
<evidence type="ECO:0008006" key="4">
    <source>
        <dbReference type="Google" id="ProtNLM"/>
    </source>
</evidence>
<dbReference type="Gene3D" id="1.20.120.1490">
    <property type="match status" value="1"/>
</dbReference>
<reference evidence="2 3" key="1">
    <citation type="submission" date="2022-12" db="EMBL/GenBank/DDBJ databases">
        <title>Chitinophagaceae gen. sp. nov., a new member of the family Chitinophagaceae, isolated from soil in a chemical factory.</title>
        <authorList>
            <person name="Ke Z."/>
        </authorList>
    </citation>
    <scope>NUCLEOTIDE SEQUENCE [LARGE SCALE GENOMIC DNA]</scope>
    <source>
        <strain evidence="2 3">LY-5</strain>
    </source>
</reference>
<keyword evidence="1" id="KW-1133">Transmembrane helix</keyword>
<gene>
    <name evidence="2" type="ORF">O3P16_09225</name>
</gene>
<organism evidence="2 3">
    <name type="scientific">Polluticaenibacter yanchengensis</name>
    <dbReference type="NCBI Taxonomy" id="3014562"/>
    <lineage>
        <taxon>Bacteria</taxon>
        <taxon>Pseudomonadati</taxon>
        <taxon>Bacteroidota</taxon>
        <taxon>Chitinophagia</taxon>
        <taxon>Chitinophagales</taxon>
        <taxon>Chitinophagaceae</taxon>
        <taxon>Polluticaenibacter</taxon>
    </lineage>
</organism>
<keyword evidence="1" id="KW-0472">Membrane</keyword>
<evidence type="ECO:0000256" key="1">
    <source>
        <dbReference type="SAM" id="Phobius"/>
    </source>
</evidence>
<proteinExistence type="predicted"/>
<evidence type="ECO:0000313" key="2">
    <source>
        <dbReference type="EMBL" id="MDA3614986.1"/>
    </source>
</evidence>
<keyword evidence="3" id="KW-1185">Reference proteome</keyword>
<sequence length="152" mass="17906">MNKNKVLVSLIVVLLLTNLAVLYYYTKYLPNQKKNASRSEWAIKTMQLDSAQAKEYRALRVIRDSALDNYNLDYRNVRLKTIDLMHQDPASDSAIYALADSIIASQKPIEVEMLRHYFRIKKILRPEQYQYLDSSIYKMVMYNTSFKKPNNK</sequence>
<protein>
    <recommendedName>
        <fullName evidence="4">Periplasmic heavy metal sensor</fullName>
    </recommendedName>
</protein>
<feature type="transmembrane region" description="Helical" evidence="1">
    <location>
        <begin position="6"/>
        <end position="25"/>
    </location>
</feature>
<dbReference type="RefSeq" id="WP_407031311.1">
    <property type="nucleotide sequence ID" value="NZ_JAQGEF010000009.1"/>
</dbReference>
<name>A0ABT4UJJ6_9BACT</name>
<keyword evidence="1" id="KW-0812">Transmembrane</keyword>
<evidence type="ECO:0000313" key="3">
    <source>
        <dbReference type="Proteomes" id="UP001210231"/>
    </source>
</evidence>
<dbReference type="EMBL" id="JAQGEF010000009">
    <property type="protein sequence ID" value="MDA3614986.1"/>
    <property type="molecule type" value="Genomic_DNA"/>
</dbReference>
<dbReference type="Proteomes" id="UP001210231">
    <property type="component" value="Unassembled WGS sequence"/>
</dbReference>